<keyword evidence="6 8" id="KW-0520">NAD</keyword>
<feature type="binding site" evidence="11">
    <location>
        <position position="314"/>
    </location>
    <ligand>
        <name>NAD(+)</name>
        <dbReference type="ChEBI" id="CHEBI:57540"/>
    </ligand>
</feature>
<dbReference type="Gene3D" id="1.10.1040.10">
    <property type="entry name" value="N-(1-d-carboxylethyl)-l-norvaline Dehydrogenase, domain 2"/>
    <property type="match status" value="1"/>
</dbReference>
<evidence type="ECO:0000256" key="3">
    <source>
        <dbReference type="ARBA" id="ARBA00012954"/>
    </source>
</evidence>
<evidence type="ECO:0000256" key="11">
    <source>
        <dbReference type="PIRSR" id="PIRSR500134-3"/>
    </source>
</evidence>
<evidence type="ECO:0000256" key="9">
    <source>
        <dbReference type="PIRSR" id="PIRSR500134-1"/>
    </source>
</evidence>
<feature type="binding site" evidence="10">
    <location>
        <position position="306"/>
    </location>
    <ligand>
        <name>substrate</name>
    </ligand>
</feature>
<feature type="binding site" evidence="10">
    <location>
        <begin position="242"/>
        <end position="246"/>
    </location>
    <ligand>
        <name>substrate</name>
    </ligand>
</feature>
<feature type="binding site" evidence="11">
    <location>
        <position position="29"/>
    </location>
    <ligand>
        <name>NAD(+)</name>
        <dbReference type="ChEBI" id="CHEBI:57540"/>
    </ligand>
</feature>
<comment type="pathway">
    <text evidence="1">Nucleotide-sugar biosynthesis; UDP-alpha-D-glucuronate biosynthesis; UDP-alpha-D-glucuronate from UDP-alpha-D-glucose: step 1/1.</text>
</comment>
<organism evidence="13 14">
    <name type="scientific">Acetobacterium wieringae</name>
    <dbReference type="NCBI Taxonomy" id="52694"/>
    <lineage>
        <taxon>Bacteria</taxon>
        <taxon>Bacillati</taxon>
        <taxon>Bacillota</taxon>
        <taxon>Clostridia</taxon>
        <taxon>Eubacteriales</taxon>
        <taxon>Eubacteriaceae</taxon>
        <taxon>Acetobacterium</taxon>
    </lineage>
</organism>
<keyword evidence="5 8" id="KW-0560">Oxidoreductase</keyword>
<evidence type="ECO:0000313" key="14">
    <source>
        <dbReference type="Proteomes" id="UP000322619"/>
    </source>
</evidence>
<dbReference type="EMBL" id="VSLA01000020">
    <property type="protein sequence ID" value="TYC85209.1"/>
    <property type="molecule type" value="Genomic_DNA"/>
</dbReference>
<dbReference type="AlphaFoldDB" id="A0A5D0WM34"/>
<evidence type="ECO:0000259" key="12">
    <source>
        <dbReference type="SMART" id="SM00984"/>
    </source>
</evidence>
<dbReference type="UniPathway" id="UPA00038">
    <property type="reaction ID" value="UER00491"/>
</dbReference>
<dbReference type="SUPFAM" id="SSF48179">
    <property type="entry name" value="6-phosphogluconate dehydrogenase C-terminal domain-like"/>
    <property type="match status" value="1"/>
</dbReference>
<protein>
    <recommendedName>
        <fullName evidence="4 8">UDP-glucose 6-dehydrogenase</fullName>
        <ecNumber evidence="3 8">1.1.1.22</ecNumber>
    </recommendedName>
</protein>
<accession>A0A5D0WM34</accession>
<evidence type="ECO:0000256" key="4">
    <source>
        <dbReference type="ARBA" id="ARBA00015132"/>
    </source>
</evidence>
<feature type="binding site" evidence="11">
    <location>
        <position position="34"/>
    </location>
    <ligand>
        <name>NAD(+)</name>
        <dbReference type="ChEBI" id="CHEBI:57540"/>
    </ligand>
</feature>
<dbReference type="InterPro" id="IPR001732">
    <property type="entry name" value="UDP-Glc/GDP-Man_DH_N"/>
</dbReference>
<evidence type="ECO:0000256" key="7">
    <source>
        <dbReference type="ARBA" id="ARBA00047473"/>
    </source>
</evidence>
<dbReference type="SMART" id="SM00984">
    <property type="entry name" value="UDPG_MGDP_dh_C"/>
    <property type="match status" value="1"/>
</dbReference>
<dbReference type="PANTHER" id="PTHR43750">
    <property type="entry name" value="UDP-GLUCOSE 6-DEHYDROGENASE TUAD"/>
    <property type="match status" value="1"/>
</dbReference>
<dbReference type="InterPro" id="IPR017476">
    <property type="entry name" value="UDP-Glc/GDP-Man"/>
</dbReference>
<comment type="caution">
    <text evidence="13">The sequence shown here is derived from an EMBL/GenBank/DDBJ whole genome shotgun (WGS) entry which is preliminary data.</text>
</comment>
<dbReference type="InterPro" id="IPR014027">
    <property type="entry name" value="UDP-Glc/GDP-Man_DH_C"/>
</dbReference>
<dbReference type="PIRSF" id="PIRSF500134">
    <property type="entry name" value="UDPglc_DH_bac"/>
    <property type="match status" value="1"/>
</dbReference>
<feature type="binding site" evidence="10">
    <location>
        <begin position="142"/>
        <end position="145"/>
    </location>
    <ligand>
        <name>substrate</name>
    </ligand>
</feature>
<feature type="binding site" evidence="10">
    <location>
        <position position="388"/>
    </location>
    <ligand>
        <name>substrate</name>
    </ligand>
</feature>
<feature type="binding site" evidence="10">
    <location>
        <position position="250"/>
    </location>
    <ligand>
        <name>substrate</name>
    </ligand>
</feature>
<dbReference type="Pfam" id="PF03721">
    <property type="entry name" value="UDPG_MGDP_dh_N"/>
    <property type="match status" value="1"/>
</dbReference>
<gene>
    <name evidence="13" type="ORF">FXB42_09685</name>
</gene>
<dbReference type="NCBIfam" id="TIGR03026">
    <property type="entry name" value="NDP-sugDHase"/>
    <property type="match status" value="1"/>
</dbReference>
<evidence type="ECO:0000256" key="10">
    <source>
        <dbReference type="PIRSR" id="PIRSR500134-2"/>
    </source>
</evidence>
<dbReference type="EC" id="1.1.1.22" evidence="3 8"/>
<dbReference type="GO" id="GO:0000271">
    <property type="term" value="P:polysaccharide biosynthetic process"/>
    <property type="evidence" value="ECO:0007669"/>
    <property type="project" value="InterPro"/>
</dbReference>
<feature type="binding site" evidence="11">
    <location>
        <position position="145"/>
    </location>
    <ligand>
        <name>NAD(+)</name>
        <dbReference type="ChEBI" id="CHEBI:57540"/>
    </ligand>
</feature>
<feature type="domain" description="UDP-glucose/GDP-mannose dehydrogenase C-terminal" evidence="12">
    <location>
        <begin position="300"/>
        <end position="387"/>
    </location>
</feature>
<name>A0A5D0WM34_9FIRM</name>
<dbReference type="Proteomes" id="UP000322619">
    <property type="component" value="Unassembled WGS sequence"/>
</dbReference>
<dbReference type="GO" id="GO:0003979">
    <property type="term" value="F:UDP-glucose 6-dehydrogenase activity"/>
    <property type="evidence" value="ECO:0007669"/>
    <property type="project" value="UniProtKB-EC"/>
</dbReference>
<dbReference type="Pfam" id="PF00984">
    <property type="entry name" value="UDPG_MGDP_dh"/>
    <property type="match status" value="1"/>
</dbReference>
<comment type="similarity">
    <text evidence="2 8">Belongs to the UDP-glucose/GDP-mannose dehydrogenase family.</text>
</comment>
<dbReference type="InterPro" id="IPR036220">
    <property type="entry name" value="UDP-Glc/GDP-Man_DH_C_sf"/>
</dbReference>
<feature type="binding site" evidence="11">
    <location>
        <position position="83"/>
    </location>
    <ligand>
        <name>NAD(+)</name>
        <dbReference type="ChEBI" id="CHEBI:57540"/>
    </ligand>
</feature>
<dbReference type="Gene3D" id="3.40.50.720">
    <property type="entry name" value="NAD(P)-binding Rossmann-like Domain"/>
    <property type="match status" value="2"/>
</dbReference>
<dbReference type="GO" id="GO:0006065">
    <property type="term" value="P:UDP-glucuronate biosynthetic process"/>
    <property type="evidence" value="ECO:0007669"/>
    <property type="project" value="UniProtKB-UniPathway"/>
</dbReference>
<feature type="binding site" evidence="11">
    <location>
        <position position="256"/>
    </location>
    <ligand>
        <name>NAD(+)</name>
        <dbReference type="ChEBI" id="CHEBI:57540"/>
    </ligand>
</feature>
<dbReference type="SUPFAM" id="SSF52413">
    <property type="entry name" value="UDP-glucose/GDP-mannose dehydrogenase C-terminal domain"/>
    <property type="match status" value="1"/>
</dbReference>
<dbReference type="SUPFAM" id="SSF51735">
    <property type="entry name" value="NAD(P)-binding Rossmann-fold domains"/>
    <property type="match status" value="1"/>
</dbReference>
<dbReference type="PANTHER" id="PTHR43750:SF2">
    <property type="entry name" value="UDP-GLUCOSE 6-DEHYDROGENASE"/>
    <property type="match status" value="1"/>
</dbReference>
<evidence type="ECO:0000256" key="8">
    <source>
        <dbReference type="PIRNR" id="PIRNR000124"/>
    </source>
</evidence>
<dbReference type="InterPro" id="IPR028357">
    <property type="entry name" value="UDPglc_DH_bac"/>
</dbReference>
<comment type="catalytic activity">
    <reaction evidence="7 8">
        <text>UDP-alpha-D-glucose + 2 NAD(+) + H2O = UDP-alpha-D-glucuronate + 2 NADH + 3 H(+)</text>
        <dbReference type="Rhea" id="RHEA:23596"/>
        <dbReference type="ChEBI" id="CHEBI:15377"/>
        <dbReference type="ChEBI" id="CHEBI:15378"/>
        <dbReference type="ChEBI" id="CHEBI:57540"/>
        <dbReference type="ChEBI" id="CHEBI:57945"/>
        <dbReference type="ChEBI" id="CHEBI:58052"/>
        <dbReference type="ChEBI" id="CHEBI:58885"/>
        <dbReference type="EC" id="1.1.1.22"/>
    </reaction>
</comment>
<evidence type="ECO:0000256" key="5">
    <source>
        <dbReference type="ARBA" id="ARBA00023002"/>
    </source>
</evidence>
<feature type="binding site" evidence="10">
    <location>
        <position position="197"/>
    </location>
    <ligand>
        <name>substrate</name>
    </ligand>
</feature>
<evidence type="ECO:0000256" key="6">
    <source>
        <dbReference type="ARBA" id="ARBA00023027"/>
    </source>
</evidence>
<dbReference type="PIRSF" id="PIRSF000124">
    <property type="entry name" value="UDPglc_GDPman_dh"/>
    <property type="match status" value="1"/>
</dbReference>
<sequence>MKITVAGTGYVGLSNAILLAQHNEVIALDIIHEKVEMINNKKSPIIDADIEDYLATRELNLIATTDSYLAYKEAEYVIISTPTNYDPDKNYFNTRSVEAVIANVLSINPEAVMVIKSTVPVGYTEKVKAMFETDNIIFSPEFLREGKALYDNLYPTRIVVGEQSERAVVFAKLLAEGAVKDDIPILYTGSTEAEAIKLFANTYLALRVAYFNELDSYAEMRELDTKQIIEGVCLDSRIGNHYNNPSFGYGGYCLPKDTKQLLANYADVPQNIMSAIVDANRTRKDHIADMIIDRKPKTVGIFRLTMKMDSDNFRQSAIQGVMKRIKAKGIEVVVFEPALEEKEFFNSRVINDLGAFKKLSDVIVANRLSGELEDVAEKVYTRDLFSRD</sequence>
<feature type="active site" description="Nucleophile" evidence="9">
    <location>
        <position position="253"/>
    </location>
</feature>
<dbReference type="GO" id="GO:0051287">
    <property type="term" value="F:NAD binding"/>
    <property type="evidence" value="ECO:0007669"/>
    <property type="project" value="InterPro"/>
</dbReference>
<feature type="binding site" evidence="11">
    <location>
        <position position="118"/>
    </location>
    <ligand>
        <name>NAD(+)</name>
        <dbReference type="ChEBI" id="CHEBI:57540"/>
    </ligand>
</feature>
<evidence type="ECO:0000313" key="13">
    <source>
        <dbReference type="EMBL" id="TYC85209.1"/>
    </source>
</evidence>
<feature type="binding site" evidence="10">
    <location>
        <position position="307"/>
    </location>
    <ligand>
        <name>substrate</name>
    </ligand>
</feature>
<evidence type="ECO:0000256" key="1">
    <source>
        <dbReference type="ARBA" id="ARBA00004701"/>
    </source>
</evidence>
<evidence type="ECO:0000256" key="2">
    <source>
        <dbReference type="ARBA" id="ARBA00006601"/>
    </source>
</evidence>
<dbReference type="InterPro" id="IPR013328">
    <property type="entry name" value="6PGD_dom2"/>
</dbReference>
<dbReference type="InterPro" id="IPR036291">
    <property type="entry name" value="NAD(P)-bd_dom_sf"/>
</dbReference>
<dbReference type="Pfam" id="PF03720">
    <property type="entry name" value="UDPG_MGDP_dh_C"/>
    <property type="match status" value="1"/>
</dbReference>
<reference evidence="13 14" key="1">
    <citation type="submission" date="2019-08" db="EMBL/GenBank/DDBJ databases">
        <title>Isolation and enrichment of carboxydotrophic bacteria from anaerobic sludge for the production of bio-based chemicals from syngas.</title>
        <authorList>
            <person name="Antares A.L."/>
            <person name="Moreira J."/>
            <person name="Diender M."/>
            <person name="Parshina S.N."/>
            <person name="Stams A.J.M."/>
            <person name="Alves M."/>
            <person name="Alves J.I."/>
            <person name="Sousa D.Z."/>
        </authorList>
    </citation>
    <scope>NUCLEOTIDE SEQUENCE [LARGE SCALE GENOMIC DNA]</scope>
    <source>
        <strain evidence="13 14">JM</strain>
    </source>
</reference>
<dbReference type="InterPro" id="IPR014026">
    <property type="entry name" value="UDP-Glc/GDP-Man_DH_dimer"/>
</dbReference>
<dbReference type="InterPro" id="IPR008927">
    <property type="entry name" value="6-PGluconate_DH-like_C_sf"/>
</dbReference>
<dbReference type="RefSeq" id="WP_148637651.1">
    <property type="nucleotide sequence ID" value="NZ_VSLA01000020.1"/>
</dbReference>
<proteinExistence type="inferred from homology"/>